<evidence type="ECO:0000256" key="8">
    <source>
        <dbReference type="PIRSR" id="PIRSR602481-2"/>
    </source>
</evidence>
<comment type="cofactor">
    <cofactor evidence="7">
        <name>Zn(2+)</name>
        <dbReference type="ChEBI" id="CHEBI:29105"/>
    </cofactor>
    <text evidence="7">Binds 1 zinc ion per subunit.</text>
</comment>
<dbReference type="RefSeq" id="WP_169097860.1">
    <property type="nucleotide sequence ID" value="NZ_JABBVZ010000015.1"/>
</dbReference>
<dbReference type="InterPro" id="IPR036388">
    <property type="entry name" value="WH-like_DNA-bd_sf"/>
</dbReference>
<dbReference type="Proteomes" id="UP000533476">
    <property type="component" value="Unassembled WGS sequence"/>
</dbReference>
<comment type="similarity">
    <text evidence="1">Belongs to the Fur family.</text>
</comment>
<dbReference type="InterPro" id="IPR002481">
    <property type="entry name" value="FUR"/>
</dbReference>
<dbReference type="Pfam" id="PF01475">
    <property type="entry name" value="FUR"/>
    <property type="match status" value="1"/>
</dbReference>
<reference evidence="9 10" key="1">
    <citation type="submission" date="2020-04" db="EMBL/GenBank/DDBJ databases">
        <authorList>
            <person name="Zhang R."/>
            <person name="Schippers A."/>
        </authorList>
    </citation>
    <scope>NUCLEOTIDE SEQUENCE [LARGE SCALE GENOMIC DNA]</scope>
    <source>
        <strain evidence="9 10">DSM 109850</strain>
    </source>
</reference>
<evidence type="ECO:0000256" key="4">
    <source>
        <dbReference type="ARBA" id="ARBA00023015"/>
    </source>
</evidence>
<evidence type="ECO:0000256" key="7">
    <source>
        <dbReference type="PIRSR" id="PIRSR602481-1"/>
    </source>
</evidence>
<evidence type="ECO:0000256" key="1">
    <source>
        <dbReference type="ARBA" id="ARBA00007957"/>
    </source>
</evidence>
<keyword evidence="7" id="KW-0479">Metal-binding</keyword>
<dbReference type="Gene3D" id="3.30.1490.190">
    <property type="match status" value="1"/>
</dbReference>
<keyword evidence="10" id="KW-1185">Reference proteome</keyword>
<dbReference type="GO" id="GO:0045892">
    <property type="term" value="P:negative regulation of DNA-templated transcription"/>
    <property type="evidence" value="ECO:0007669"/>
    <property type="project" value="TreeGrafter"/>
</dbReference>
<dbReference type="PANTHER" id="PTHR33202">
    <property type="entry name" value="ZINC UPTAKE REGULATION PROTEIN"/>
    <property type="match status" value="1"/>
</dbReference>
<gene>
    <name evidence="9" type="ORF">HIJ39_06365</name>
</gene>
<dbReference type="GO" id="GO:0000976">
    <property type="term" value="F:transcription cis-regulatory region binding"/>
    <property type="evidence" value="ECO:0007669"/>
    <property type="project" value="TreeGrafter"/>
</dbReference>
<protein>
    <submittedName>
        <fullName evidence="9">Transcriptional repressor</fullName>
    </submittedName>
</protein>
<sequence length="153" mass="18366">MAQLSSVYRRLEEGRRRLTPQRERIIKIFLERPGQHLSAEEVHQLVKRDFRDIGMATVYRALELFTQLEILQRIHFNDGRARYEINRHTTNVHRHHHLVCLRCGRVEEFQEDLLDDMEDRLARERGFQVVDHELKFYGTCQQCNRKQGGRVLS</sequence>
<evidence type="ECO:0000256" key="5">
    <source>
        <dbReference type="ARBA" id="ARBA00023125"/>
    </source>
</evidence>
<evidence type="ECO:0000256" key="2">
    <source>
        <dbReference type="ARBA" id="ARBA00022491"/>
    </source>
</evidence>
<evidence type="ECO:0000256" key="3">
    <source>
        <dbReference type="ARBA" id="ARBA00022833"/>
    </source>
</evidence>
<feature type="binding site" evidence="7">
    <location>
        <position position="140"/>
    </location>
    <ligand>
        <name>Zn(2+)</name>
        <dbReference type="ChEBI" id="CHEBI:29105"/>
    </ligand>
</feature>
<dbReference type="CDD" id="cd07153">
    <property type="entry name" value="Fur_like"/>
    <property type="match status" value="1"/>
</dbReference>
<feature type="binding site" evidence="7">
    <location>
        <position position="143"/>
    </location>
    <ligand>
        <name>Zn(2+)</name>
        <dbReference type="ChEBI" id="CHEBI:29105"/>
    </ligand>
</feature>
<keyword evidence="4" id="KW-0805">Transcription regulation</keyword>
<dbReference type="Gene3D" id="1.10.10.10">
    <property type="entry name" value="Winged helix-like DNA-binding domain superfamily/Winged helix DNA-binding domain"/>
    <property type="match status" value="1"/>
</dbReference>
<keyword evidence="6" id="KW-0804">Transcription</keyword>
<feature type="binding site" evidence="7">
    <location>
        <position position="103"/>
    </location>
    <ligand>
        <name>Zn(2+)</name>
        <dbReference type="ChEBI" id="CHEBI:29105"/>
    </ligand>
</feature>
<proteinExistence type="inferred from homology"/>
<dbReference type="AlphaFoldDB" id="A0A7Y0L3Z4"/>
<feature type="binding site" evidence="7">
    <location>
        <position position="100"/>
    </location>
    <ligand>
        <name>Zn(2+)</name>
        <dbReference type="ChEBI" id="CHEBI:29105"/>
    </ligand>
</feature>
<dbReference type="SUPFAM" id="SSF46785">
    <property type="entry name" value="Winged helix' DNA-binding domain"/>
    <property type="match status" value="1"/>
</dbReference>
<keyword evidence="3 7" id="KW-0862">Zinc</keyword>
<dbReference type="InterPro" id="IPR043135">
    <property type="entry name" value="Fur_C"/>
</dbReference>
<evidence type="ECO:0000256" key="6">
    <source>
        <dbReference type="ARBA" id="ARBA00023163"/>
    </source>
</evidence>
<evidence type="ECO:0000313" key="10">
    <source>
        <dbReference type="Proteomes" id="UP000533476"/>
    </source>
</evidence>
<accession>A0A7Y0L3Z4</accession>
<dbReference type="GO" id="GO:1900376">
    <property type="term" value="P:regulation of secondary metabolite biosynthetic process"/>
    <property type="evidence" value="ECO:0007669"/>
    <property type="project" value="TreeGrafter"/>
</dbReference>
<dbReference type="InterPro" id="IPR036390">
    <property type="entry name" value="WH_DNA-bd_sf"/>
</dbReference>
<evidence type="ECO:0000313" key="9">
    <source>
        <dbReference type="EMBL" id="NMP21975.1"/>
    </source>
</evidence>
<dbReference type="PANTHER" id="PTHR33202:SF7">
    <property type="entry name" value="FERRIC UPTAKE REGULATION PROTEIN"/>
    <property type="match status" value="1"/>
</dbReference>
<keyword evidence="2" id="KW-0678">Repressor</keyword>
<keyword evidence="5" id="KW-0238">DNA-binding</keyword>
<dbReference type="GO" id="GO:0008270">
    <property type="term" value="F:zinc ion binding"/>
    <property type="evidence" value="ECO:0007669"/>
    <property type="project" value="TreeGrafter"/>
</dbReference>
<comment type="caution">
    <text evidence="9">The sequence shown here is derived from an EMBL/GenBank/DDBJ whole genome shotgun (WGS) entry which is preliminary data.</text>
</comment>
<dbReference type="EMBL" id="JABBVZ010000015">
    <property type="protein sequence ID" value="NMP21975.1"/>
    <property type="molecule type" value="Genomic_DNA"/>
</dbReference>
<feature type="binding site" evidence="8">
    <location>
        <position position="132"/>
    </location>
    <ligand>
        <name>Fe cation</name>
        <dbReference type="ChEBI" id="CHEBI:24875"/>
    </ligand>
</feature>
<keyword evidence="8" id="KW-0408">Iron</keyword>
<comment type="cofactor">
    <cofactor evidence="8">
        <name>Mn(2+)</name>
        <dbReference type="ChEBI" id="CHEBI:29035"/>
    </cofactor>
    <cofactor evidence="8">
        <name>Fe(2+)</name>
        <dbReference type="ChEBI" id="CHEBI:29033"/>
    </cofactor>
    <text evidence="8">Binds 1 Mn(2+) or Fe(2+) ion per subunit.</text>
</comment>
<name>A0A7Y0L3Z4_9FIRM</name>
<organism evidence="9 10">
    <name type="scientific">Sulfobacillus harzensis</name>
    <dbReference type="NCBI Taxonomy" id="2729629"/>
    <lineage>
        <taxon>Bacteria</taxon>
        <taxon>Bacillati</taxon>
        <taxon>Bacillota</taxon>
        <taxon>Clostridia</taxon>
        <taxon>Eubacteriales</taxon>
        <taxon>Clostridiales Family XVII. Incertae Sedis</taxon>
        <taxon>Sulfobacillus</taxon>
    </lineage>
</organism>
<dbReference type="GO" id="GO:0003700">
    <property type="term" value="F:DNA-binding transcription factor activity"/>
    <property type="evidence" value="ECO:0007669"/>
    <property type="project" value="InterPro"/>
</dbReference>